<dbReference type="GO" id="GO:0006260">
    <property type="term" value="P:DNA replication"/>
    <property type="evidence" value="ECO:0007669"/>
    <property type="project" value="InterPro"/>
</dbReference>
<sequence length="185" mass="19914">MARRVVVVDTETTGTSHADRVVSLAAVELLDHRFGAVLHLVFNPGRRNHWAAYKAHGLSDAFLADQPPFADHAAEVWDFIGDAVVVGHNVGFDDRMLRQEFALAGFPPPAWALHCTMKSWRGLFPGRPSSLDACCGAFGLGRTTAVHGALEDALLCACLYQALEGAAVQPMPALTPFSNLRVPAL</sequence>
<evidence type="ECO:0000259" key="7">
    <source>
        <dbReference type="SMART" id="SM00479"/>
    </source>
</evidence>
<accession>A0A286GQN8</accession>
<dbReference type="SUPFAM" id="SSF53098">
    <property type="entry name" value="Ribonuclease H-like"/>
    <property type="match status" value="1"/>
</dbReference>
<proteinExistence type="predicted"/>
<dbReference type="PANTHER" id="PTHR30231">
    <property type="entry name" value="DNA POLYMERASE III SUBUNIT EPSILON"/>
    <property type="match status" value="1"/>
</dbReference>
<dbReference type="Gene3D" id="3.30.420.10">
    <property type="entry name" value="Ribonuclease H-like superfamily/Ribonuclease H"/>
    <property type="match status" value="1"/>
</dbReference>
<gene>
    <name evidence="8" type="ORF">SAMN05421508_107110</name>
</gene>
<dbReference type="AlphaFoldDB" id="A0A286GQN8"/>
<evidence type="ECO:0000256" key="4">
    <source>
        <dbReference type="ARBA" id="ARBA00022839"/>
    </source>
</evidence>
<dbReference type="Proteomes" id="UP000219621">
    <property type="component" value="Unassembled WGS sequence"/>
</dbReference>
<dbReference type="Pfam" id="PF00929">
    <property type="entry name" value="RNase_T"/>
    <property type="match status" value="1"/>
</dbReference>
<feature type="domain" description="Exonuclease" evidence="7">
    <location>
        <begin position="4"/>
        <end position="169"/>
    </location>
</feature>
<comment type="function">
    <text evidence="5">DNA polymerase III is a complex, multichain enzyme responsible for most of the replicative synthesis in bacteria. The epsilon subunit contain the editing function and is a proofreading 3'-5' exonuclease.</text>
</comment>
<evidence type="ECO:0000256" key="1">
    <source>
        <dbReference type="ARBA" id="ARBA00012417"/>
    </source>
</evidence>
<dbReference type="NCBIfam" id="TIGR00573">
    <property type="entry name" value="dnaq"/>
    <property type="match status" value="1"/>
</dbReference>
<reference evidence="8 9" key="1">
    <citation type="submission" date="2017-09" db="EMBL/GenBank/DDBJ databases">
        <authorList>
            <person name="Ehlers B."/>
            <person name="Leendertz F.H."/>
        </authorList>
    </citation>
    <scope>NUCLEOTIDE SEQUENCE [LARGE SCALE GENOMIC DNA]</scope>
    <source>
        <strain evidence="8 9">USBA 140</strain>
    </source>
</reference>
<dbReference type="SMART" id="SM00479">
    <property type="entry name" value="EXOIII"/>
    <property type="match status" value="1"/>
</dbReference>
<dbReference type="InterPro" id="IPR036397">
    <property type="entry name" value="RNaseH_sf"/>
</dbReference>
<evidence type="ECO:0000256" key="6">
    <source>
        <dbReference type="ARBA" id="ARBA00049244"/>
    </source>
</evidence>
<dbReference type="GO" id="GO:0008408">
    <property type="term" value="F:3'-5' exonuclease activity"/>
    <property type="evidence" value="ECO:0007669"/>
    <property type="project" value="TreeGrafter"/>
</dbReference>
<organism evidence="8 9">
    <name type="scientific">Caenispirillum bisanense</name>
    <dbReference type="NCBI Taxonomy" id="414052"/>
    <lineage>
        <taxon>Bacteria</taxon>
        <taxon>Pseudomonadati</taxon>
        <taxon>Pseudomonadota</taxon>
        <taxon>Alphaproteobacteria</taxon>
        <taxon>Rhodospirillales</taxon>
        <taxon>Novispirillaceae</taxon>
        <taxon>Caenispirillum</taxon>
    </lineage>
</organism>
<dbReference type="InterPro" id="IPR012337">
    <property type="entry name" value="RNaseH-like_sf"/>
</dbReference>
<dbReference type="OrthoDB" id="9804290at2"/>
<keyword evidence="4" id="KW-0269">Exonuclease</keyword>
<comment type="catalytic activity">
    <reaction evidence="6">
        <text>DNA(n) + a 2'-deoxyribonucleoside 5'-triphosphate = DNA(n+1) + diphosphate</text>
        <dbReference type="Rhea" id="RHEA:22508"/>
        <dbReference type="Rhea" id="RHEA-COMP:17339"/>
        <dbReference type="Rhea" id="RHEA-COMP:17340"/>
        <dbReference type="ChEBI" id="CHEBI:33019"/>
        <dbReference type="ChEBI" id="CHEBI:61560"/>
        <dbReference type="ChEBI" id="CHEBI:173112"/>
        <dbReference type="EC" id="2.7.7.7"/>
    </reaction>
</comment>
<evidence type="ECO:0000256" key="5">
    <source>
        <dbReference type="ARBA" id="ARBA00025483"/>
    </source>
</evidence>
<dbReference type="EMBL" id="OCNJ01000007">
    <property type="protein sequence ID" value="SOD97867.1"/>
    <property type="molecule type" value="Genomic_DNA"/>
</dbReference>
<evidence type="ECO:0000313" key="9">
    <source>
        <dbReference type="Proteomes" id="UP000219621"/>
    </source>
</evidence>
<protein>
    <recommendedName>
        <fullName evidence="1">DNA-directed DNA polymerase</fullName>
        <ecNumber evidence="1">2.7.7.7</ecNumber>
    </recommendedName>
</protein>
<keyword evidence="2" id="KW-0540">Nuclease</keyword>
<dbReference type="RefSeq" id="WP_097280216.1">
    <property type="nucleotide sequence ID" value="NZ_OCNJ01000007.1"/>
</dbReference>
<evidence type="ECO:0000256" key="2">
    <source>
        <dbReference type="ARBA" id="ARBA00022722"/>
    </source>
</evidence>
<evidence type="ECO:0000313" key="8">
    <source>
        <dbReference type="EMBL" id="SOD97867.1"/>
    </source>
</evidence>
<name>A0A286GQN8_9PROT</name>
<keyword evidence="9" id="KW-1185">Reference proteome</keyword>
<dbReference type="EC" id="2.7.7.7" evidence="1"/>
<dbReference type="GO" id="GO:0003887">
    <property type="term" value="F:DNA-directed DNA polymerase activity"/>
    <property type="evidence" value="ECO:0007669"/>
    <property type="project" value="UniProtKB-EC"/>
</dbReference>
<dbReference type="InterPro" id="IPR006054">
    <property type="entry name" value="DnaQ"/>
</dbReference>
<dbReference type="PANTHER" id="PTHR30231:SF4">
    <property type="entry name" value="PROTEIN NEN2"/>
    <property type="match status" value="1"/>
</dbReference>
<keyword evidence="3" id="KW-0378">Hydrolase</keyword>
<dbReference type="InterPro" id="IPR013520">
    <property type="entry name" value="Ribonucl_H"/>
</dbReference>
<dbReference type="GO" id="GO:0003677">
    <property type="term" value="F:DNA binding"/>
    <property type="evidence" value="ECO:0007669"/>
    <property type="project" value="InterPro"/>
</dbReference>
<evidence type="ECO:0000256" key="3">
    <source>
        <dbReference type="ARBA" id="ARBA00022801"/>
    </source>
</evidence>